<dbReference type="AlphaFoldDB" id="A0A9P4S4N3"/>
<keyword evidence="3" id="KW-1185">Reference proteome</keyword>
<feature type="domain" description="Nudix hydrolase" evidence="1">
    <location>
        <begin position="28"/>
        <end position="198"/>
    </location>
</feature>
<dbReference type="PANTHER" id="PTHR43736:SF1">
    <property type="entry name" value="DIHYDRONEOPTERIN TRIPHOSPHATE DIPHOSPHATASE"/>
    <property type="match status" value="1"/>
</dbReference>
<dbReference type="Gene3D" id="3.90.79.10">
    <property type="entry name" value="Nucleoside Triphosphate Pyrophosphohydrolase"/>
    <property type="match status" value="1"/>
</dbReference>
<sequence>MKNMKRFPCPLDHLSISPSLFLARNAQYHRVVTGALVFHADRLLIVQRAAAENFAGNRWEYPGGSAEMDDPTIFHALMRELREETGLRGSKVVRQIGAHVEFETGDLVKVRWIKLSFEVEVAGREAVDVDASEELEVEQGQVATPIVMHEEPPFVQLDPREHQDYLWISEEELKAGCVGGRELQFATEEQKLVMLLAFRVRKGEEEEGEASAGVMIEQK</sequence>
<comment type="caution">
    <text evidence="2">The sequence shown here is derived from an EMBL/GenBank/DDBJ whole genome shotgun (WGS) entry which is preliminary data.</text>
</comment>
<dbReference type="OrthoDB" id="276276at2759"/>
<dbReference type="SUPFAM" id="SSF55811">
    <property type="entry name" value="Nudix"/>
    <property type="match status" value="1"/>
</dbReference>
<evidence type="ECO:0000259" key="1">
    <source>
        <dbReference type="PROSITE" id="PS51462"/>
    </source>
</evidence>
<proteinExistence type="predicted"/>
<dbReference type="Proteomes" id="UP000799429">
    <property type="component" value="Unassembled WGS sequence"/>
</dbReference>
<evidence type="ECO:0000313" key="2">
    <source>
        <dbReference type="EMBL" id="KAF2836101.1"/>
    </source>
</evidence>
<dbReference type="Pfam" id="PF00293">
    <property type="entry name" value="NUDIX"/>
    <property type="match status" value="1"/>
</dbReference>
<reference evidence="2" key="1">
    <citation type="journal article" date="2020" name="Stud. Mycol.">
        <title>101 Dothideomycetes genomes: a test case for predicting lifestyles and emergence of pathogens.</title>
        <authorList>
            <person name="Haridas S."/>
            <person name="Albert R."/>
            <person name="Binder M."/>
            <person name="Bloem J."/>
            <person name="Labutti K."/>
            <person name="Salamov A."/>
            <person name="Andreopoulos B."/>
            <person name="Baker S."/>
            <person name="Barry K."/>
            <person name="Bills G."/>
            <person name="Bluhm B."/>
            <person name="Cannon C."/>
            <person name="Castanera R."/>
            <person name="Culley D."/>
            <person name="Daum C."/>
            <person name="Ezra D."/>
            <person name="Gonzalez J."/>
            <person name="Henrissat B."/>
            <person name="Kuo A."/>
            <person name="Liang C."/>
            <person name="Lipzen A."/>
            <person name="Lutzoni F."/>
            <person name="Magnuson J."/>
            <person name="Mondo S."/>
            <person name="Nolan M."/>
            <person name="Ohm R."/>
            <person name="Pangilinan J."/>
            <person name="Park H.-J."/>
            <person name="Ramirez L."/>
            <person name="Alfaro M."/>
            <person name="Sun H."/>
            <person name="Tritt A."/>
            <person name="Yoshinaga Y."/>
            <person name="Zwiers L.-H."/>
            <person name="Turgeon B."/>
            <person name="Goodwin S."/>
            <person name="Spatafora J."/>
            <person name="Crous P."/>
            <person name="Grigoriev I."/>
        </authorList>
    </citation>
    <scope>NUCLEOTIDE SEQUENCE</scope>
    <source>
        <strain evidence="2">CBS 101060</strain>
    </source>
</reference>
<dbReference type="PROSITE" id="PS51462">
    <property type="entry name" value="NUDIX"/>
    <property type="match status" value="1"/>
</dbReference>
<dbReference type="EMBL" id="MU006105">
    <property type="protein sequence ID" value="KAF2836101.1"/>
    <property type="molecule type" value="Genomic_DNA"/>
</dbReference>
<protein>
    <recommendedName>
        <fullName evidence="1">Nudix hydrolase domain-containing protein</fullName>
    </recommendedName>
</protein>
<evidence type="ECO:0000313" key="3">
    <source>
        <dbReference type="Proteomes" id="UP000799429"/>
    </source>
</evidence>
<name>A0A9P4S4N3_9PEZI</name>
<gene>
    <name evidence="2" type="ORF">M501DRAFT_997342</name>
</gene>
<dbReference type="PANTHER" id="PTHR43736">
    <property type="entry name" value="ADP-RIBOSE PYROPHOSPHATASE"/>
    <property type="match status" value="1"/>
</dbReference>
<accession>A0A9P4S4N3</accession>
<organism evidence="2 3">
    <name type="scientific">Patellaria atrata CBS 101060</name>
    <dbReference type="NCBI Taxonomy" id="1346257"/>
    <lineage>
        <taxon>Eukaryota</taxon>
        <taxon>Fungi</taxon>
        <taxon>Dikarya</taxon>
        <taxon>Ascomycota</taxon>
        <taxon>Pezizomycotina</taxon>
        <taxon>Dothideomycetes</taxon>
        <taxon>Dothideomycetes incertae sedis</taxon>
        <taxon>Patellariales</taxon>
        <taxon>Patellariaceae</taxon>
        <taxon>Patellaria</taxon>
    </lineage>
</organism>
<dbReference type="InterPro" id="IPR000086">
    <property type="entry name" value="NUDIX_hydrolase_dom"/>
</dbReference>
<dbReference type="InterPro" id="IPR015797">
    <property type="entry name" value="NUDIX_hydrolase-like_dom_sf"/>
</dbReference>
<dbReference type="CDD" id="cd02883">
    <property type="entry name" value="NUDIX_Hydrolase"/>
    <property type="match status" value="1"/>
</dbReference>